<evidence type="ECO:0000256" key="1">
    <source>
        <dbReference type="SAM" id="MobiDB-lite"/>
    </source>
</evidence>
<feature type="region of interest" description="Disordered" evidence="1">
    <location>
        <begin position="121"/>
        <end position="162"/>
    </location>
</feature>
<feature type="compositionally biased region" description="Basic residues" evidence="1">
    <location>
        <begin position="146"/>
        <end position="162"/>
    </location>
</feature>
<dbReference type="EMBL" id="MN739755">
    <property type="protein sequence ID" value="QHT25077.1"/>
    <property type="molecule type" value="Genomic_DNA"/>
</dbReference>
<feature type="compositionally biased region" description="Basic residues" evidence="1">
    <location>
        <begin position="1"/>
        <end position="26"/>
    </location>
</feature>
<proteinExistence type="predicted"/>
<accession>A0A6C0E7C9</accession>
<evidence type="ECO:0000313" key="2">
    <source>
        <dbReference type="EMBL" id="QHT25077.1"/>
    </source>
</evidence>
<feature type="compositionally biased region" description="Polar residues" evidence="1">
    <location>
        <begin position="81"/>
        <end position="108"/>
    </location>
</feature>
<name>A0A6C0E7C9_9ZZZZ</name>
<dbReference type="AlphaFoldDB" id="A0A6C0E7C9"/>
<organism evidence="2">
    <name type="scientific">viral metagenome</name>
    <dbReference type="NCBI Taxonomy" id="1070528"/>
    <lineage>
        <taxon>unclassified sequences</taxon>
        <taxon>metagenomes</taxon>
        <taxon>organismal metagenomes</taxon>
    </lineage>
</organism>
<reference evidence="2" key="1">
    <citation type="journal article" date="2020" name="Nature">
        <title>Giant virus diversity and host interactions through global metagenomics.</title>
        <authorList>
            <person name="Schulz F."/>
            <person name="Roux S."/>
            <person name="Paez-Espino D."/>
            <person name="Jungbluth S."/>
            <person name="Walsh D.A."/>
            <person name="Denef V.J."/>
            <person name="McMahon K.D."/>
            <person name="Konstantinidis K.T."/>
            <person name="Eloe-Fadrosh E.A."/>
            <person name="Kyrpides N.C."/>
            <person name="Woyke T."/>
        </authorList>
    </citation>
    <scope>NUCLEOTIDE SEQUENCE</scope>
    <source>
        <strain evidence="2">GVMAG-M-3300023179-150</strain>
    </source>
</reference>
<feature type="region of interest" description="Disordered" evidence="1">
    <location>
        <begin position="1"/>
        <end position="108"/>
    </location>
</feature>
<sequence>MPYKRNSNKTKKRSHKKGGNRRRTNVKRGGSPFPPEYHGSQSGRYFPENDPKLALADGAHGKSIAVSYGNNLGPDMGPSPDATQTQTGGRVSLPSSYFGSASGQGVESVSNAYGDHVAVSMGHTRGNTAGPNLAVSPDATGIQTGGKKKLSKKRSSKRSSRK</sequence>
<protein>
    <submittedName>
        <fullName evidence="2">Uncharacterized protein</fullName>
    </submittedName>
</protein>